<dbReference type="InterPro" id="IPR024934">
    <property type="entry name" value="Rubredoxin-like_dom"/>
</dbReference>
<organism evidence="15">
    <name type="scientific">candidate division WOR-3 bacterium</name>
    <dbReference type="NCBI Taxonomy" id="2052148"/>
    <lineage>
        <taxon>Bacteria</taxon>
        <taxon>Bacteria division WOR-3</taxon>
    </lineage>
</organism>
<sequence>MVRQRAEADARTHGYYLNPDPEFLHSLLEGLKKNEERYGYPSCPCRLASGKFEFDRDIICPCDYRDPDVEEFGACYCGLYVRRDVFEMKTLIQPVPERRPLEKQIRAYVVSAAPTEQKTEINAAVASEQAAGSSEIKKKFWYCKQCGYVVFREDPPYVCPICKAKRELFAEIRIRIDAVG</sequence>
<feature type="domain" description="Rubredoxin-like" evidence="14">
    <location>
        <begin position="138"/>
        <end position="172"/>
    </location>
</feature>
<gene>
    <name evidence="15" type="ORF">ENQ77_04500</name>
</gene>
<accession>A0A7C2P0R5</accession>
<dbReference type="InterPro" id="IPR048574">
    <property type="entry name" value="RUBY_RBDX"/>
</dbReference>
<dbReference type="EMBL" id="DSOL01000133">
    <property type="protein sequence ID" value="HEN27912.1"/>
    <property type="molecule type" value="Genomic_DNA"/>
</dbReference>
<evidence type="ECO:0000256" key="7">
    <source>
        <dbReference type="ARBA" id="ARBA00023002"/>
    </source>
</evidence>
<dbReference type="SUPFAM" id="SSF57662">
    <property type="entry name" value="Ferredoxin thioredoxin reductase (FTR), catalytic beta chain"/>
    <property type="match status" value="1"/>
</dbReference>
<dbReference type="PROSITE" id="PS50903">
    <property type="entry name" value="RUBREDOXIN_LIKE"/>
    <property type="match status" value="1"/>
</dbReference>
<reference evidence="15" key="1">
    <citation type="journal article" date="2020" name="mSystems">
        <title>Genome- and Community-Level Interaction Insights into Carbon Utilization and Element Cycling Functions of Hydrothermarchaeota in Hydrothermal Sediment.</title>
        <authorList>
            <person name="Zhou Z."/>
            <person name="Liu Y."/>
            <person name="Xu W."/>
            <person name="Pan J."/>
            <person name="Luo Z.H."/>
            <person name="Li M."/>
        </authorList>
    </citation>
    <scope>NUCLEOTIDE SEQUENCE [LARGE SCALE GENOMIC DNA]</scope>
    <source>
        <strain evidence="15">SpSt-34</strain>
    </source>
</reference>
<evidence type="ECO:0000256" key="6">
    <source>
        <dbReference type="ARBA" id="ARBA00022723"/>
    </source>
</evidence>
<evidence type="ECO:0000256" key="13">
    <source>
        <dbReference type="ARBA" id="ARBA00048150"/>
    </source>
</evidence>
<comment type="similarity">
    <text evidence="3">Belongs to the ferredoxin thioredoxin reductase beta subunit family.</text>
</comment>
<name>A0A7C2P0R5_UNCW3</name>
<dbReference type="SUPFAM" id="SSF57802">
    <property type="entry name" value="Rubredoxin-like"/>
    <property type="match status" value="1"/>
</dbReference>
<dbReference type="GO" id="GO:0016730">
    <property type="term" value="F:oxidoreductase activity, acting on iron-sulfur proteins as donors"/>
    <property type="evidence" value="ECO:0007669"/>
    <property type="project" value="InterPro"/>
</dbReference>
<dbReference type="Gene3D" id="3.90.460.10">
    <property type="entry name" value="Ferredoxin thioredoxin reductase catalytic beta subunit"/>
    <property type="match status" value="1"/>
</dbReference>
<comment type="subunit">
    <text evidence="11">Heterodimer of subunit A (variable subunit) and subunit B (catalytic subunit). Heterodimeric FTR forms a complex with ferredoxin and thioredoxin.</text>
</comment>
<keyword evidence="6" id="KW-0479">Metal-binding</keyword>
<evidence type="ECO:0000256" key="8">
    <source>
        <dbReference type="ARBA" id="ARBA00023004"/>
    </source>
</evidence>
<evidence type="ECO:0000256" key="10">
    <source>
        <dbReference type="ARBA" id="ARBA00023157"/>
    </source>
</evidence>
<evidence type="ECO:0000256" key="2">
    <source>
        <dbReference type="ARBA" id="ARBA00003945"/>
    </source>
</evidence>
<keyword evidence="8" id="KW-0408">Iron</keyword>
<evidence type="ECO:0000256" key="11">
    <source>
        <dbReference type="ARBA" id="ARBA00026011"/>
    </source>
</evidence>
<evidence type="ECO:0000256" key="3">
    <source>
        <dbReference type="ARBA" id="ARBA00007941"/>
    </source>
</evidence>
<comment type="cofactor">
    <cofactor evidence="1">
        <name>[4Fe-4S] cluster</name>
        <dbReference type="ChEBI" id="CHEBI:49883"/>
    </cofactor>
</comment>
<keyword evidence="7" id="KW-0560">Oxidoreductase</keyword>
<evidence type="ECO:0000259" key="14">
    <source>
        <dbReference type="PROSITE" id="PS50903"/>
    </source>
</evidence>
<protein>
    <recommendedName>
        <fullName evidence="4">ferredoxin:thioredoxin reductase</fullName>
        <ecNumber evidence="4">1.8.7.2</ecNumber>
    </recommendedName>
    <alternativeName>
        <fullName evidence="12">Ferredoxin-thioredoxin reductase subunit B</fullName>
    </alternativeName>
</protein>
<evidence type="ECO:0000256" key="12">
    <source>
        <dbReference type="ARBA" id="ARBA00030295"/>
    </source>
</evidence>
<keyword evidence="5" id="KW-0004">4Fe-4S</keyword>
<keyword evidence="9" id="KW-0411">Iron-sulfur</keyword>
<dbReference type="AlphaFoldDB" id="A0A7C2P0R5"/>
<evidence type="ECO:0000256" key="1">
    <source>
        <dbReference type="ARBA" id="ARBA00001966"/>
    </source>
</evidence>
<dbReference type="InterPro" id="IPR004209">
    <property type="entry name" value="FTR_bsu"/>
</dbReference>
<dbReference type="Pfam" id="PF02943">
    <property type="entry name" value="FeThRed_B"/>
    <property type="match status" value="1"/>
</dbReference>
<evidence type="ECO:0000256" key="9">
    <source>
        <dbReference type="ARBA" id="ARBA00023014"/>
    </source>
</evidence>
<dbReference type="Pfam" id="PF21349">
    <property type="entry name" value="RUBY_RBDX"/>
    <property type="match status" value="1"/>
</dbReference>
<dbReference type="PANTHER" id="PTHR35113">
    <property type="entry name" value="FERREDOXIN-THIOREDOXIN REDUCTASE CATALYTIC CHAIN, CHLOROPLASTIC"/>
    <property type="match status" value="1"/>
</dbReference>
<comment type="catalytic activity">
    <reaction evidence="13">
        <text>[thioredoxin]-disulfide + 2 reduced [2Fe-2S]-[ferredoxin] + 2 H(+) = [thioredoxin]-dithiol + 2 oxidized [2Fe-2S]-[ferredoxin]</text>
        <dbReference type="Rhea" id="RHEA:42336"/>
        <dbReference type="Rhea" id="RHEA-COMP:10000"/>
        <dbReference type="Rhea" id="RHEA-COMP:10001"/>
        <dbReference type="Rhea" id="RHEA-COMP:10698"/>
        <dbReference type="Rhea" id="RHEA-COMP:10700"/>
        <dbReference type="ChEBI" id="CHEBI:15378"/>
        <dbReference type="ChEBI" id="CHEBI:29950"/>
        <dbReference type="ChEBI" id="CHEBI:33737"/>
        <dbReference type="ChEBI" id="CHEBI:33738"/>
        <dbReference type="ChEBI" id="CHEBI:50058"/>
        <dbReference type="EC" id="1.8.7.2"/>
    </reaction>
</comment>
<comment type="caution">
    <text evidence="15">The sequence shown here is derived from an EMBL/GenBank/DDBJ whole genome shotgun (WGS) entry which is preliminary data.</text>
</comment>
<comment type="function">
    <text evidence="2">Catalytic subunit of the ferredoxin-thioredoxin reductase (FTR), which catalyzes the two-electron reduction of thioredoxins by the electrons provided by reduced ferredoxin.</text>
</comment>
<keyword evidence="10" id="KW-1015">Disulfide bond</keyword>
<dbReference type="GO" id="GO:0005506">
    <property type="term" value="F:iron ion binding"/>
    <property type="evidence" value="ECO:0007669"/>
    <property type="project" value="InterPro"/>
</dbReference>
<dbReference type="EC" id="1.8.7.2" evidence="4"/>
<dbReference type="InterPro" id="IPR036644">
    <property type="entry name" value="FTR_bsu_sf"/>
</dbReference>
<evidence type="ECO:0000313" key="15">
    <source>
        <dbReference type="EMBL" id="HEN27912.1"/>
    </source>
</evidence>
<evidence type="ECO:0000256" key="4">
    <source>
        <dbReference type="ARBA" id="ARBA00012358"/>
    </source>
</evidence>
<evidence type="ECO:0000256" key="5">
    <source>
        <dbReference type="ARBA" id="ARBA00022485"/>
    </source>
</evidence>
<dbReference type="GO" id="GO:0051539">
    <property type="term" value="F:4 iron, 4 sulfur cluster binding"/>
    <property type="evidence" value="ECO:0007669"/>
    <property type="project" value="UniProtKB-KW"/>
</dbReference>
<dbReference type="Gene3D" id="2.20.28.10">
    <property type="match status" value="1"/>
</dbReference>
<dbReference type="PANTHER" id="PTHR35113:SF1">
    <property type="entry name" value="FERREDOXIN-THIOREDOXIN REDUCTASE CATALYTIC CHAIN, CHLOROPLASTIC"/>
    <property type="match status" value="1"/>
</dbReference>
<proteinExistence type="inferred from homology"/>